<feature type="region of interest" description="Disordered" evidence="1">
    <location>
        <begin position="449"/>
        <end position="494"/>
    </location>
</feature>
<name>A0A0D1E8P4_MYCMD</name>
<feature type="compositionally biased region" description="Low complexity" evidence="1">
    <location>
        <begin position="295"/>
        <end position="306"/>
    </location>
</feature>
<dbReference type="EMBL" id="CM003140">
    <property type="protein sequence ID" value="KIS72189.1"/>
    <property type="molecule type" value="Genomic_DNA"/>
</dbReference>
<feature type="region of interest" description="Disordered" evidence="1">
    <location>
        <begin position="1189"/>
        <end position="1347"/>
    </location>
</feature>
<evidence type="ECO:0000256" key="1">
    <source>
        <dbReference type="SAM" id="MobiDB-lite"/>
    </source>
</evidence>
<accession>A0A0D1E8P4</accession>
<gene>
    <name evidence="2" type="ORF">UMAG_00606</name>
</gene>
<feature type="compositionally biased region" description="Low complexity" evidence="1">
    <location>
        <begin position="723"/>
        <end position="732"/>
    </location>
</feature>
<feature type="compositionally biased region" description="Low complexity" evidence="1">
    <location>
        <begin position="1193"/>
        <end position="1210"/>
    </location>
</feature>
<organism evidence="2 3">
    <name type="scientific">Mycosarcoma maydis</name>
    <name type="common">Corn smut fungus</name>
    <name type="synonym">Ustilago maydis</name>
    <dbReference type="NCBI Taxonomy" id="5270"/>
    <lineage>
        <taxon>Eukaryota</taxon>
        <taxon>Fungi</taxon>
        <taxon>Dikarya</taxon>
        <taxon>Basidiomycota</taxon>
        <taxon>Ustilaginomycotina</taxon>
        <taxon>Ustilaginomycetes</taxon>
        <taxon>Ustilaginales</taxon>
        <taxon>Ustilaginaceae</taxon>
        <taxon>Mycosarcoma</taxon>
    </lineage>
</organism>
<dbReference type="KEGG" id="uma:UMAG_00606"/>
<feature type="compositionally biased region" description="Low complexity" evidence="1">
    <location>
        <begin position="7"/>
        <end position="28"/>
    </location>
</feature>
<protein>
    <recommendedName>
        <fullName evidence="4">START domain-containing protein</fullName>
    </recommendedName>
</protein>
<dbReference type="Gene3D" id="3.30.530.20">
    <property type="match status" value="1"/>
</dbReference>
<feature type="compositionally biased region" description="Acidic residues" evidence="1">
    <location>
        <begin position="1325"/>
        <end position="1337"/>
    </location>
</feature>
<dbReference type="InterPro" id="IPR023393">
    <property type="entry name" value="START-like_dom_sf"/>
</dbReference>
<reference evidence="2 3" key="1">
    <citation type="journal article" date="2006" name="Nature">
        <title>Insights from the genome of the biotrophic fungal plant pathogen Ustilago maydis.</title>
        <authorList>
            <person name="Kamper J."/>
            <person name="Kahmann R."/>
            <person name="Bolker M."/>
            <person name="Ma L.J."/>
            <person name="Brefort T."/>
            <person name="Saville B.J."/>
            <person name="Banuett F."/>
            <person name="Kronstad J.W."/>
            <person name="Gold S.E."/>
            <person name="Muller O."/>
            <person name="Perlin M.H."/>
            <person name="Wosten H.A."/>
            <person name="de Vries R."/>
            <person name="Ruiz-Herrera J."/>
            <person name="Reynaga-Pena C.G."/>
            <person name="Snetselaar K."/>
            <person name="McCann M."/>
            <person name="Perez-Martin J."/>
            <person name="Feldbrugge M."/>
            <person name="Basse C.W."/>
            <person name="Steinberg G."/>
            <person name="Ibeas J.I."/>
            <person name="Holloman W."/>
            <person name="Guzman P."/>
            <person name="Farman M."/>
            <person name="Stajich J.E."/>
            <person name="Sentandreu R."/>
            <person name="Gonzalez-Prieto J.M."/>
            <person name="Kennell J.C."/>
            <person name="Molina L."/>
            <person name="Schirawski J."/>
            <person name="Mendoza-Mendoza A."/>
            <person name="Greilinger D."/>
            <person name="Munch K."/>
            <person name="Rossel N."/>
            <person name="Scherer M."/>
            <person name="Vranes M."/>
            <person name="Ladendorf O."/>
            <person name="Vincon V."/>
            <person name="Fuchs U."/>
            <person name="Sandrock B."/>
            <person name="Meng S."/>
            <person name="Ho E.C."/>
            <person name="Cahill M.J."/>
            <person name="Boyce K.J."/>
            <person name="Klose J."/>
            <person name="Klosterman S.J."/>
            <person name="Deelstra H.J."/>
            <person name="Ortiz-Castellanos L."/>
            <person name="Li W."/>
            <person name="Sanchez-Alonso P."/>
            <person name="Schreier P.H."/>
            <person name="Hauser-Hahn I."/>
            <person name="Vaupel M."/>
            <person name="Koopmann E."/>
            <person name="Friedrich G."/>
            <person name="Voss H."/>
            <person name="Schluter T."/>
            <person name="Margolis J."/>
            <person name="Platt D."/>
            <person name="Swimmer C."/>
            <person name="Gnirke A."/>
            <person name="Chen F."/>
            <person name="Vysotskaia V."/>
            <person name="Mannhaupt G."/>
            <person name="Guldener U."/>
            <person name="Munsterkotter M."/>
            <person name="Haase D."/>
            <person name="Oesterheld M."/>
            <person name="Mewes H.W."/>
            <person name="Mauceli E.W."/>
            <person name="DeCaprio D."/>
            <person name="Wade C.M."/>
            <person name="Butler J."/>
            <person name="Young S."/>
            <person name="Jaffe D.B."/>
            <person name="Calvo S."/>
            <person name="Nusbaum C."/>
            <person name="Galagan J."/>
            <person name="Birren B.W."/>
        </authorList>
    </citation>
    <scope>NUCLEOTIDE SEQUENCE [LARGE SCALE GENOMIC DNA]</scope>
    <source>
        <strain evidence="3">DSM 14603 / FGSC 9021 / UM521</strain>
    </source>
</reference>
<feature type="region of interest" description="Disordered" evidence="1">
    <location>
        <begin position="764"/>
        <end position="801"/>
    </location>
</feature>
<feature type="region of interest" description="Disordered" evidence="1">
    <location>
        <begin position="1"/>
        <end position="48"/>
    </location>
</feature>
<feature type="compositionally biased region" description="Basic residues" evidence="1">
    <location>
        <begin position="1311"/>
        <end position="1320"/>
    </location>
</feature>
<feature type="compositionally biased region" description="Low complexity" evidence="1">
    <location>
        <begin position="231"/>
        <end position="241"/>
    </location>
</feature>
<dbReference type="RefSeq" id="XP_011386429.1">
    <property type="nucleotide sequence ID" value="XM_011388127.1"/>
</dbReference>
<proteinExistence type="predicted"/>
<feature type="region of interest" description="Disordered" evidence="1">
    <location>
        <begin position="274"/>
        <end position="308"/>
    </location>
</feature>
<feature type="compositionally biased region" description="Basic residues" evidence="1">
    <location>
        <begin position="976"/>
        <end position="990"/>
    </location>
</feature>
<dbReference type="InParanoid" id="A0A0D1E8P4"/>
<keyword evidence="3" id="KW-1185">Reference proteome</keyword>
<dbReference type="OrthoDB" id="333905at2759"/>
<feature type="compositionally biased region" description="Polar residues" evidence="1">
    <location>
        <begin position="991"/>
        <end position="1002"/>
    </location>
</feature>
<dbReference type="SUPFAM" id="SSF55961">
    <property type="entry name" value="Bet v1-like"/>
    <property type="match status" value="1"/>
</dbReference>
<feature type="compositionally biased region" description="Acidic residues" evidence="1">
    <location>
        <begin position="705"/>
        <end position="715"/>
    </location>
</feature>
<feature type="region of interest" description="Disordered" evidence="1">
    <location>
        <begin position="913"/>
        <end position="1005"/>
    </location>
</feature>
<feature type="compositionally biased region" description="Low complexity" evidence="1">
    <location>
        <begin position="1338"/>
        <end position="1347"/>
    </location>
</feature>
<dbReference type="eggNOG" id="ENOG502SBA0">
    <property type="taxonomic scope" value="Eukaryota"/>
</dbReference>
<feature type="compositionally biased region" description="Polar residues" evidence="1">
    <location>
        <begin position="1040"/>
        <end position="1052"/>
    </location>
</feature>
<evidence type="ECO:0008006" key="4">
    <source>
        <dbReference type="Google" id="ProtNLM"/>
    </source>
</evidence>
<feature type="compositionally biased region" description="Low complexity" evidence="1">
    <location>
        <begin position="927"/>
        <end position="941"/>
    </location>
</feature>
<feature type="compositionally biased region" description="Basic and acidic residues" evidence="1">
    <location>
        <begin position="784"/>
        <end position="801"/>
    </location>
</feature>
<evidence type="ECO:0000313" key="3">
    <source>
        <dbReference type="Proteomes" id="UP000000561"/>
    </source>
</evidence>
<feature type="compositionally biased region" description="Low complexity" evidence="1">
    <location>
        <begin position="1053"/>
        <end position="1062"/>
    </location>
</feature>
<sequence length="1347" mass="142170">MPAFSRSTKTAAATATSTSAAPPKAQRPAKPKPGTTPSQAELKDDSSSAADLTRQSLYVLHQFLSYADPKAADLLPLGNHDDSSSMHAPLDQVEPEIPIPEWNVLYTTTSPPATPGGFASSITVRSHPDPNRYLFSVQSTLPGVTARQFWSLMASAENRKLWDSTVEYGAVQRWLSTQSKSDPKETFANNTLSETARAVAARVELLRFGSIFMVAKARDMVLLSVDARLPSTPSPSASSGPLRLVSTSQSIVDPSLPPRKGYTRFELRTGGFMVEDLGDDGGPDHFDHSNASDLGKSPSSASSTKGSHLRKGLFALGRRARPNSSSSSGSRHLQQALDFNDPSPAYVPIRDPRGPAIRITQVSDLGEMAAWVPASVIKMVASTLVPRSIASVAKVAKSMQVSAALYHDFDPRRSPGVDAIAEGLGQAGATWYKHRTLPAMVGQGVLRKPRQTPQVKAPASGVEASQISQHVATGPRLPQAPEMSAAPSHCESSLTESKDKALVCNHQATQSVAVDFEDQLGMGPPAQPKSALPPRTSSLPGTPVLDRTALGSPGSPDKPTSPGSPLARPAMLLDLQSLAPPSFADRVLRKSQASASPASPSMFTSADSDLGFDDHMSYSASSLTSSAMLSPSKFKKRFVPMTPSEGTETVPGSVAASDFEEVGRGDYMSKGRSFDRPVYGLAAQQFKRATLHLAPGDQQEILQDMDDSQDEDAGDAGDATLRLAEPSSPSMAALAMSPAEKRSRLLSNEYFAAHLDGGQRRLEKCSDAASKDSSGRPHVAKRGKACEDGENHHDRRTAPELDRKVRRLSSALYAEMERRQNSQSGFSPRSLKSNPPLARIDVRQEQTLVSHESSELVALLADALSESMPFMSDGKVQVKEQARRVSAMLLAGSDALALNLAPGARESLGLQLDGLSTPSERSEPATPHSSGSSPTPRSSGGFDSASGQVVEEKAKAKEKANEGRAKYPDSLGVSCRPRRSGTHDSRRSRKVSVNSQARSISVSAARAEVFASTESVISVRGSIPNEAGTSNSVGGGAPTEQKSTASSGFTDPSSSNGSSRLASSTANTSLLLLDASDELGAPNPGGDSGAAVASTKAVETLRELDRTSRRSVRAIKRNLVTSAPATGSSARTSGYGTRLLSGLAYYSGYSWYYSASAAENNGRQPSSLAALDAETIRAAGAVSIGGGGGGGLIRPISTRSTTSTGPRIPSQHSLGRRKTRANYKLENNAKLHPFPGSLGKRSGERSVDSDTLSSTDARGGSDGADVRRVMQRAPLTLPPPITGFGVGRMRRYAPSHRADSAPTALGSSRAWHPHPTHHAHPPAIDEAEQDDSWEDDAVAPPAVAAPL</sequence>
<dbReference type="VEuPathDB" id="FungiDB:UMAG_00606"/>
<dbReference type="Proteomes" id="UP000000561">
    <property type="component" value="Chromosome 1"/>
</dbReference>
<dbReference type="GeneID" id="23561862"/>
<feature type="compositionally biased region" description="Basic and acidic residues" evidence="1">
    <location>
        <begin position="764"/>
        <end position="775"/>
    </location>
</feature>
<feature type="region of interest" description="Disordered" evidence="1">
    <location>
        <begin position="1022"/>
        <end position="1062"/>
    </location>
</feature>
<feature type="compositionally biased region" description="Basic and acidic residues" evidence="1">
    <location>
        <begin position="950"/>
        <end position="967"/>
    </location>
</feature>
<feature type="region of interest" description="Disordered" evidence="1">
    <location>
        <begin position="705"/>
        <end position="732"/>
    </location>
</feature>
<feature type="region of interest" description="Disordered" evidence="1">
    <location>
        <begin position="519"/>
        <end position="568"/>
    </location>
</feature>
<dbReference type="OMA" id="YSGYSWY"/>
<feature type="region of interest" description="Disordered" evidence="1">
    <location>
        <begin position="231"/>
        <end position="262"/>
    </location>
</feature>
<evidence type="ECO:0000313" key="2">
    <source>
        <dbReference type="EMBL" id="KIS72189.1"/>
    </source>
</evidence>